<reference evidence="1 2" key="1">
    <citation type="journal article" date="2015" name="Nature">
        <title>rRNA introns, odd ribosomes, and small enigmatic genomes across a large radiation of phyla.</title>
        <authorList>
            <person name="Brown C.T."/>
            <person name="Hug L.A."/>
            <person name="Thomas B.C."/>
            <person name="Sharon I."/>
            <person name="Castelle C.J."/>
            <person name="Singh A."/>
            <person name="Wilkins M.J."/>
            <person name="Williams K.H."/>
            <person name="Banfield J.F."/>
        </authorList>
    </citation>
    <scope>NUCLEOTIDE SEQUENCE [LARGE SCALE GENOMIC DNA]</scope>
</reference>
<organism evidence="1 2">
    <name type="scientific">Candidatus Woesebacteria bacterium GW2011_GWA1_43_12</name>
    <dbReference type="NCBI Taxonomy" id="1618557"/>
    <lineage>
        <taxon>Bacteria</taxon>
        <taxon>Candidatus Woeseibacteriota</taxon>
    </lineage>
</organism>
<comment type="caution">
    <text evidence="1">The sequence shown here is derived from an EMBL/GenBank/DDBJ whole genome shotgun (WGS) entry which is preliminary data.</text>
</comment>
<proteinExistence type="predicted"/>
<evidence type="ECO:0000313" key="2">
    <source>
        <dbReference type="Proteomes" id="UP000034669"/>
    </source>
</evidence>
<evidence type="ECO:0000313" key="1">
    <source>
        <dbReference type="EMBL" id="KKS90190.1"/>
    </source>
</evidence>
<name>A0A0G1CWS8_9BACT</name>
<accession>A0A0G1CWS8</accession>
<dbReference type="Proteomes" id="UP000034669">
    <property type="component" value="Unassembled WGS sequence"/>
</dbReference>
<gene>
    <name evidence="1" type="ORF">UV66_C0007G0002</name>
</gene>
<dbReference type="AlphaFoldDB" id="A0A0G1CWS8"/>
<dbReference type="EMBL" id="LCFI01000007">
    <property type="protein sequence ID" value="KKS90190.1"/>
    <property type="molecule type" value="Genomic_DNA"/>
</dbReference>
<protein>
    <submittedName>
        <fullName evidence="1">Uncharacterized protein</fullName>
    </submittedName>
</protein>
<sequence length="338" mass="39287">MKVHTLPPPPMNVQNFIDDYVKHTPVYTQSSSDLKRLKFSGLKSLIYDKLTLSKYRSSTIPVELQQKTREKINYCVTSNLPIHITVPFGGYKKWQLPTAPHIDFSEVFNLLQLREYLAPIAAIYKNGVILEYFSDEIFVSVMNNIPQVDIDIYNNEFVILIDFLKPYFPKNFQCKFSKIRDFISPEEIFKRFDEIKKDLREKWKSLNHDEQQRRLSKARRNYKGDADEQTIFESNLTHDAFIFGDWDAGIPWAFDKDMIAIGFRYTKTWGIPLMSSRSSATQFWVGTGAIKVINKECVPTIITYEQYLKTTPLLKTCVVSLFPKTLPALQQLPVITPV</sequence>